<dbReference type="AlphaFoldDB" id="K8ERZ4"/>
<keyword evidence="3" id="KW-1185">Reference proteome</keyword>
<feature type="signal peptide" evidence="1">
    <location>
        <begin position="1"/>
        <end position="19"/>
    </location>
</feature>
<proteinExistence type="predicted"/>
<organism evidence="2 3">
    <name type="scientific">Bathycoccus prasinos</name>
    <dbReference type="NCBI Taxonomy" id="41875"/>
    <lineage>
        <taxon>Eukaryota</taxon>
        <taxon>Viridiplantae</taxon>
        <taxon>Chlorophyta</taxon>
        <taxon>Mamiellophyceae</taxon>
        <taxon>Mamiellales</taxon>
        <taxon>Bathycoccaceae</taxon>
        <taxon>Bathycoccus</taxon>
    </lineage>
</organism>
<gene>
    <name evidence="2" type="ordered locus">Bathy19g00450</name>
</gene>
<dbReference type="EMBL" id="FO082260">
    <property type="protein sequence ID" value="CCO20811.1"/>
    <property type="molecule type" value="Genomic_DNA"/>
</dbReference>
<accession>K8ERZ4</accession>
<evidence type="ECO:0000313" key="2">
    <source>
        <dbReference type="EMBL" id="CCO20811.1"/>
    </source>
</evidence>
<dbReference type="Proteomes" id="UP000198341">
    <property type="component" value="Chromosome 19"/>
</dbReference>
<dbReference type="eggNOG" id="ENOG502S6N3">
    <property type="taxonomic scope" value="Eukaryota"/>
</dbReference>
<dbReference type="RefSeq" id="XP_007508092.1">
    <property type="nucleotide sequence ID" value="XM_007508030.1"/>
</dbReference>
<protein>
    <submittedName>
        <fullName evidence="2">Uncharacterized protein</fullName>
    </submittedName>
</protein>
<evidence type="ECO:0000313" key="3">
    <source>
        <dbReference type="Proteomes" id="UP000198341"/>
    </source>
</evidence>
<feature type="chain" id="PRO_5003917551" evidence="1">
    <location>
        <begin position="20"/>
        <end position="385"/>
    </location>
</feature>
<reference evidence="2 3" key="1">
    <citation type="submission" date="2011-10" db="EMBL/GenBank/DDBJ databases">
        <authorList>
            <person name="Genoscope - CEA"/>
        </authorList>
    </citation>
    <scope>NUCLEOTIDE SEQUENCE [LARGE SCALE GENOMIC DNA]</scope>
    <source>
        <strain evidence="2 3">RCC 1105</strain>
    </source>
</reference>
<evidence type="ECO:0000256" key="1">
    <source>
        <dbReference type="SAM" id="SignalP"/>
    </source>
</evidence>
<name>K8ERZ4_9CHLO</name>
<dbReference type="KEGG" id="bpg:Bathy19g00450"/>
<keyword evidence="1" id="KW-0732">Signal</keyword>
<sequence>MSIVIRISLLLTRLIFSNCAVSDSNLRVGESWSKRFCNWNKITLPEKTEVDFPNLIVGMATGSSYTFDKLVPFCKSARLAGFRGAIIIGITQLQGFHERKRKKVFDKFNITGVYLNGLKGDEWGQSTCRYHAYLKLILHFASESDSILVSDVRDVFFQAEPFLSVPFGAANFLNTSAQVLLFSEGLNDITIHKATLRNTRVNFRWILNIYGPKKSNLIASNTVLCSGTTIGSKSGMLYYTRAMLYEAYQCLRRNPKKVDGKRGHVCSGGADQGFHNYLFWNNMLNASVALCNAAGPVYTIGVFRGKPVRSLNFERNTDGEVISPSERGVQHPVPVIHQWDRHAELLEHVFQKFDLLSEGVSVRTLSSHLLDGSFSGKVRKKSRGL</sequence>
<dbReference type="OrthoDB" id="413746at2759"/>
<dbReference type="GeneID" id="19010666"/>